<reference evidence="1" key="1">
    <citation type="journal article" date="2011" name="Plant Physiol.">
        <title>Comprehensive sequence analysis of 24,783 barley full-length cDNAs derived from 12 clone libraries.</title>
        <authorList>
            <person name="Matsumoto T."/>
            <person name="Tanaka T."/>
            <person name="Sakai H."/>
            <person name="Amano N."/>
            <person name="Kanamori H."/>
            <person name="Kurita K."/>
            <person name="Kikuta A."/>
            <person name="Kamiya K."/>
            <person name="Yamamoto M."/>
            <person name="Ikawa H."/>
            <person name="Fujii N."/>
            <person name="Hori K."/>
            <person name="Itoh T."/>
            <person name="Sato K."/>
        </authorList>
    </citation>
    <scope>NUCLEOTIDE SEQUENCE</scope>
    <source>
        <tissue evidence="1">Shoot and root</tissue>
    </source>
</reference>
<protein>
    <submittedName>
        <fullName evidence="1">Predicted protein</fullName>
    </submittedName>
</protein>
<dbReference type="AlphaFoldDB" id="F2E759"/>
<dbReference type="EMBL" id="AK371983">
    <property type="protein sequence ID" value="BAK03181.1"/>
    <property type="molecule type" value="mRNA"/>
</dbReference>
<evidence type="ECO:0000313" key="1">
    <source>
        <dbReference type="EMBL" id="BAK03181.1"/>
    </source>
</evidence>
<organism evidence="1">
    <name type="scientific">Hordeum vulgare subsp. vulgare</name>
    <name type="common">Domesticated barley</name>
    <dbReference type="NCBI Taxonomy" id="112509"/>
    <lineage>
        <taxon>Eukaryota</taxon>
        <taxon>Viridiplantae</taxon>
        <taxon>Streptophyta</taxon>
        <taxon>Embryophyta</taxon>
        <taxon>Tracheophyta</taxon>
        <taxon>Spermatophyta</taxon>
        <taxon>Magnoliopsida</taxon>
        <taxon>Liliopsida</taxon>
        <taxon>Poales</taxon>
        <taxon>Poaceae</taxon>
        <taxon>BOP clade</taxon>
        <taxon>Pooideae</taxon>
        <taxon>Triticodae</taxon>
        <taxon>Triticeae</taxon>
        <taxon>Hordeinae</taxon>
        <taxon>Hordeum</taxon>
    </lineage>
</organism>
<name>F2E759_HORVV</name>
<accession>F2E759</accession>
<proteinExistence type="evidence at transcript level"/>
<sequence>MELSAVQQKFLMLVTMRYFYVYHFDRQYAAPELVVHAFNKLSEEVKRQLGD</sequence>